<name>A0ABS1BW44_9NEIS</name>
<keyword evidence="2" id="KW-0472">Membrane</keyword>
<evidence type="ECO:0000256" key="2">
    <source>
        <dbReference type="SAM" id="Phobius"/>
    </source>
</evidence>
<dbReference type="InterPro" id="IPR007730">
    <property type="entry name" value="SPOR-like_dom"/>
</dbReference>
<feature type="domain" description="SPOR" evidence="3">
    <location>
        <begin position="257"/>
        <end position="334"/>
    </location>
</feature>
<keyword evidence="2" id="KW-0812">Transmembrane</keyword>
<dbReference type="InterPro" id="IPR036680">
    <property type="entry name" value="SPOR-like_sf"/>
</dbReference>
<feature type="transmembrane region" description="Helical" evidence="2">
    <location>
        <begin position="12"/>
        <end position="32"/>
    </location>
</feature>
<keyword evidence="5" id="KW-1185">Reference proteome</keyword>
<dbReference type="SUPFAM" id="SSF110997">
    <property type="entry name" value="Sporulation related repeat"/>
    <property type="match status" value="1"/>
</dbReference>
<feature type="region of interest" description="Disordered" evidence="1">
    <location>
        <begin position="308"/>
        <end position="334"/>
    </location>
</feature>
<feature type="compositionally biased region" description="Basic and acidic residues" evidence="1">
    <location>
        <begin position="116"/>
        <end position="131"/>
    </location>
</feature>
<feature type="compositionally biased region" description="Basic and acidic residues" evidence="1">
    <location>
        <begin position="145"/>
        <end position="192"/>
    </location>
</feature>
<organism evidence="4 5">
    <name type="scientific">Kingella bonacorsii</name>
    <dbReference type="NCBI Taxonomy" id="2796361"/>
    <lineage>
        <taxon>Bacteria</taxon>
        <taxon>Pseudomonadati</taxon>
        <taxon>Pseudomonadota</taxon>
        <taxon>Betaproteobacteria</taxon>
        <taxon>Neisseriales</taxon>
        <taxon>Neisseriaceae</taxon>
        <taxon>Kingella</taxon>
    </lineage>
</organism>
<evidence type="ECO:0000313" key="4">
    <source>
        <dbReference type="EMBL" id="MBK0397476.1"/>
    </source>
</evidence>
<feature type="region of interest" description="Disordered" evidence="1">
    <location>
        <begin position="40"/>
        <end position="277"/>
    </location>
</feature>
<feature type="compositionally biased region" description="Polar residues" evidence="1">
    <location>
        <begin position="309"/>
        <end position="328"/>
    </location>
</feature>
<feature type="compositionally biased region" description="Basic and acidic residues" evidence="1">
    <location>
        <begin position="206"/>
        <end position="218"/>
    </location>
</feature>
<accession>A0ABS1BW44</accession>
<comment type="caution">
    <text evidence="4">The sequence shown here is derived from an EMBL/GenBank/DDBJ whole genome shotgun (WGS) entry which is preliminary data.</text>
</comment>
<protein>
    <submittedName>
        <fullName evidence="4">SPOR domain-containing protein</fullName>
    </submittedName>
</protein>
<evidence type="ECO:0000313" key="5">
    <source>
        <dbReference type="Proteomes" id="UP000614058"/>
    </source>
</evidence>
<proteinExistence type="predicted"/>
<dbReference type="Gene3D" id="3.30.70.1070">
    <property type="entry name" value="Sporulation related repeat"/>
    <property type="match status" value="1"/>
</dbReference>
<evidence type="ECO:0000259" key="3">
    <source>
        <dbReference type="PROSITE" id="PS51724"/>
    </source>
</evidence>
<dbReference type="Proteomes" id="UP000614058">
    <property type="component" value="Unassembled WGS sequence"/>
</dbReference>
<sequence>MHAKHQQGKGLFSFMAGSIAALIAIAGVLFTLNNNKARDFKDPATSRQQPAAASSQTEVLLPSNVPASAAKPTDNTRTTPALEDNEPLVASAPRARPPKPREETEPALIDEQPNANKDKSKKTETARRPPDMMDDPVLGDSTETETPRDTKPRKPETKPADSKADNRQPEKAKLSEAEKRRRQQEDLADRNAKPTAEQILNSGSIEKAREVARQEAQAKRAKQRAAEEAQANKADRAPAQARESKSDQPAAAQNKTGNKTDRTTVQAGAYNSRQAAEAQRAKLALMGVNTQIVEVQSNGKTLYRVQTRGMDSNRANQVRETLQQNGINSIPRKQ</sequence>
<keyword evidence="2" id="KW-1133">Transmembrane helix</keyword>
<feature type="compositionally biased region" description="Polar residues" evidence="1">
    <location>
        <begin position="45"/>
        <end position="58"/>
    </location>
</feature>
<evidence type="ECO:0000256" key="1">
    <source>
        <dbReference type="SAM" id="MobiDB-lite"/>
    </source>
</evidence>
<gene>
    <name evidence="4" type="ORF">JDW22_13080</name>
</gene>
<reference evidence="4 5" key="1">
    <citation type="journal article" date="2021" name="Pathogens">
        <title>Isolation and Characterization of Kingella bonacorsii sp. nov., A Novel Kingella Species Detected in a Stable Periodontitis Subject.</title>
        <authorList>
            <person name="Antezack A."/>
            <person name="Boxberger M."/>
            <person name="Rolland C."/>
            <person name="Monnet-Corti V."/>
            <person name="La Scola B."/>
        </authorList>
    </citation>
    <scope>NUCLEOTIDE SEQUENCE [LARGE SCALE GENOMIC DNA]</scope>
    <source>
        <strain evidence="4 5">Marseille-Q4569</strain>
    </source>
</reference>
<dbReference type="RefSeq" id="WP_200523407.1">
    <property type="nucleotide sequence ID" value="NZ_JAEHNZ010000006.1"/>
</dbReference>
<feature type="compositionally biased region" description="Polar residues" evidence="1">
    <location>
        <begin position="251"/>
        <end position="274"/>
    </location>
</feature>
<dbReference type="Pfam" id="PF05036">
    <property type="entry name" value="SPOR"/>
    <property type="match status" value="1"/>
</dbReference>
<dbReference type="PROSITE" id="PS51724">
    <property type="entry name" value="SPOR"/>
    <property type="match status" value="1"/>
</dbReference>
<dbReference type="EMBL" id="JAEHNZ010000006">
    <property type="protein sequence ID" value="MBK0397476.1"/>
    <property type="molecule type" value="Genomic_DNA"/>
</dbReference>